<name>A0A6M3KYG8_9ZZZZ</name>
<dbReference type="AlphaFoldDB" id="A0A6M3KYG8"/>
<protein>
    <submittedName>
        <fullName evidence="2">Uncharacterized protein</fullName>
    </submittedName>
</protein>
<gene>
    <name evidence="1" type="ORF">MM415A00606_0028</name>
    <name evidence="2" type="ORF">MM415B03160_0016</name>
</gene>
<accession>A0A6M3KYG8</accession>
<evidence type="ECO:0000313" key="1">
    <source>
        <dbReference type="EMBL" id="QJA81027.1"/>
    </source>
</evidence>
<reference evidence="2" key="1">
    <citation type="submission" date="2020-03" db="EMBL/GenBank/DDBJ databases">
        <title>The deep terrestrial virosphere.</title>
        <authorList>
            <person name="Holmfeldt K."/>
            <person name="Nilsson E."/>
            <person name="Simone D."/>
            <person name="Lopez-Fernandez M."/>
            <person name="Wu X."/>
            <person name="de Brujin I."/>
            <person name="Lundin D."/>
            <person name="Andersson A."/>
            <person name="Bertilsson S."/>
            <person name="Dopson M."/>
        </authorList>
    </citation>
    <scope>NUCLEOTIDE SEQUENCE</scope>
    <source>
        <strain evidence="1">MM415A00606</strain>
        <strain evidence="2">MM415B03160</strain>
    </source>
</reference>
<dbReference type="EMBL" id="MT142444">
    <property type="protein sequence ID" value="QJA81027.1"/>
    <property type="molecule type" value="Genomic_DNA"/>
</dbReference>
<sequence length="69" mass="7957">MILTPNQKDKAIETTCSNLVIAELLTPQELTSYMEELTGETNEVILSTLIFSHMAREEYYQNFSRSRVN</sequence>
<organism evidence="2">
    <name type="scientific">viral metagenome</name>
    <dbReference type="NCBI Taxonomy" id="1070528"/>
    <lineage>
        <taxon>unclassified sequences</taxon>
        <taxon>metagenomes</taxon>
        <taxon>organismal metagenomes</taxon>
    </lineage>
</organism>
<dbReference type="EMBL" id="MT142646">
    <property type="protein sequence ID" value="QJA86611.1"/>
    <property type="molecule type" value="Genomic_DNA"/>
</dbReference>
<proteinExistence type="predicted"/>
<evidence type="ECO:0000313" key="2">
    <source>
        <dbReference type="EMBL" id="QJA86611.1"/>
    </source>
</evidence>